<sequence>MIRYFLPGFILLLLLGLNARPAQAQFTVSGVARDSLSREPLGFASVFLAKTTYGTITDEAGRFTLSGVAPGSYDLVVSYLGYRLYQLPVQVRGPLTVNPLLAPLSTQLQEVLVQARRHRNDPAALLKFKQLFLGTSSFSRQCKILNEEDIVVDFDPKRSILTASSSSFVKVENQALGYVVTYYGLRFEADLNQQTVIFLGKPGFTELPARNARRQQQWQQNRRTAYIGSLTHFLRAVHNDQLTAQGFLAQRTHQVFNIRRARADSLLKQQRAAAGGKPFDVSDSLMARLSESPAYLYLYTRPLPADSLRRRATDGTYQLRFRDQVQVTYQAEKPDPRYQPASPLGGLLPPATTQVVISSQSPPTPQVSTLYLLQPGVRLLPDGQLAEPLAIFTEGYWAFEKMGEFLPLDYAPNLPPVPAQKP</sequence>
<accession>A0A246FNQ9</accession>
<dbReference type="Proteomes" id="UP000197277">
    <property type="component" value="Unassembled WGS sequence"/>
</dbReference>
<reference evidence="2 3" key="1">
    <citation type="submission" date="2017-06" db="EMBL/GenBank/DDBJ databases">
        <title>Hymenobacter amundsenii sp. nov. isolated from regoliths in Antarctica.</title>
        <authorList>
            <person name="Sedlacek I."/>
            <person name="Kralova S."/>
            <person name="Pantucek R."/>
            <person name="Svec P."/>
            <person name="Holochova P."/>
            <person name="Stankova E."/>
            <person name="Vrbovska V."/>
            <person name="Busse H.-J."/>
        </authorList>
    </citation>
    <scope>NUCLEOTIDE SEQUENCE [LARGE SCALE GENOMIC DNA]</scope>
    <source>
        <strain evidence="2 3">CCM 8682</strain>
    </source>
</reference>
<comment type="caution">
    <text evidence="2">The sequence shown here is derived from an EMBL/GenBank/DDBJ whole genome shotgun (WGS) entry which is preliminary data.</text>
</comment>
<keyword evidence="1" id="KW-0732">Signal</keyword>
<evidence type="ECO:0000313" key="2">
    <source>
        <dbReference type="EMBL" id="OWP64406.1"/>
    </source>
</evidence>
<keyword evidence="3" id="KW-1185">Reference proteome</keyword>
<dbReference type="Pfam" id="PF13715">
    <property type="entry name" value="CarbopepD_reg_2"/>
    <property type="match status" value="1"/>
</dbReference>
<dbReference type="RefSeq" id="WP_088463015.1">
    <property type="nucleotide sequence ID" value="NZ_NIRR01000003.1"/>
</dbReference>
<evidence type="ECO:0000256" key="1">
    <source>
        <dbReference type="SAM" id="SignalP"/>
    </source>
</evidence>
<dbReference type="AlphaFoldDB" id="A0A246FNQ9"/>
<dbReference type="OrthoDB" id="1223654at2"/>
<dbReference type="InterPro" id="IPR008969">
    <property type="entry name" value="CarboxyPept-like_regulatory"/>
</dbReference>
<gene>
    <name evidence="2" type="ORF">CDA63_03240</name>
</gene>
<feature type="chain" id="PRO_5012760813" description="Carboxypeptidase-like regulatory domain-containing protein" evidence="1">
    <location>
        <begin position="25"/>
        <end position="422"/>
    </location>
</feature>
<name>A0A246FNQ9_9BACT</name>
<protein>
    <recommendedName>
        <fullName evidence="4">Carboxypeptidase-like regulatory domain-containing protein</fullName>
    </recommendedName>
</protein>
<dbReference type="SUPFAM" id="SSF49464">
    <property type="entry name" value="Carboxypeptidase regulatory domain-like"/>
    <property type="match status" value="1"/>
</dbReference>
<evidence type="ECO:0000313" key="3">
    <source>
        <dbReference type="Proteomes" id="UP000197277"/>
    </source>
</evidence>
<evidence type="ECO:0008006" key="4">
    <source>
        <dbReference type="Google" id="ProtNLM"/>
    </source>
</evidence>
<proteinExistence type="predicted"/>
<dbReference type="EMBL" id="NIRR01000003">
    <property type="protein sequence ID" value="OWP64406.1"/>
    <property type="molecule type" value="Genomic_DNA"/>
</dbReference>
<feature type="signal peptide" evidence="1">
    <location>
        <begin position="1"/>
        <end position="24"/>
    </location>
</feature>
<organism evidence="2 3">
    <name type="scientific">Hymenobacter amundsenii</name>
    <dbReference type="NCBI Taxonomy" id="2006685"/>
    <lineage>
        <taxon>Bacteria</taxon>
        <taxon>Pseudomonadati</taxon>
        <taxon>Bacteroidota</taxon>
        <taxon>Cytophagia</taxon>
        <taxon>Cytophagales</taxon>
        <taxon>Hymenobacteraceae</taxon>
        <taxon>Hymenobacter</taxon>
    </lineage>
</organism>
<dbReference type="Gene3D" id="2.60.40.1120">
    <property type="entry name" value="Carboxypeptidase-like, regulatory domain"/>
    <property type="match status" value="1"/>
</dbReference>